<feature type="compositionally biased region" description="Pro residues" evidence="1">
    <location>
        <begin position="105"/>
        <end position="117"/>
    </location>
</feature>
<gene>
    <name evidence="3" type="ORF">DI536_29300</name>
</gene>
<feature type="transmembrane region" description="Helical" evidence="2">
    <location>
        <begin position="67"/>
        <end position="88"/>
    </location>
</feature>
<evidence type="ECO:0000256" key="2">
    <source>
        <dbReference type="SAM" id="Phobius"/>
    </source>
</evidence>
<dbReference type="Proteomes" id="UP000249061">
    <property type="component" value="Unassembled WGS sequence"/>
</dbReference>
<feature type="region of interest" description="Disordered" evidence="1">
    <location>
        <begin position="99"/>
        <end position="137"/>
    </location>
</feature>
<proteinExistence type="predicted"/>
<dbReference type="AlphaFoldDB" id="A0A2W5SYX4"/>
<comment type="caution">
    <text evidence="3">The sequence shown here is derived from an EMBL/GenBank/DDBJ whole genome shotgun (WGS) entry which is preliminary data.</text>
</comment>
<feature type="region of interest" description="Disordered" evidence="1">
    <location>
        <begin position="152"/>
        <end position="177"/>
    </location>
</feature>
<keyword evidence="2" id="KW-1133">Transmembrane helix</keyword>
<keyword evidence="2" id="KW-0472">Membrane</keyword>
<feature type="compositionally biased region" description="Low complexity" evidence="1">
    <location>
        <begin position="154"/>
        <end position="167"/>
    </location>
</feature>
<name>A0A2W5SYX4_9BACT</name>
<evidence type="ECO:0000313" key="4">
    <source>
        <dbReference type="Proteomes" id="UP000249061"/>
    </source>
</evidence>
<keyword evidence="2" id="KW-0812">Transmembrane</keyword>
<protein>
    <submittedName>
        <fullName evidence="3">Uncharacterized protein</fullName>
    </submittedName>
</protein>
<accession>A0A2W5SYX4</accession>
<organism evidence="3 4">
    <name type="scientific">Archangium gephyra</name>
    <dbReference type="NCBI Taxonomy" id="48"/>
    <lineage>
        <taxon>Bacteria</taxon>
        <taxon>Pseudomonadati</taxon>
        <taxon>Myxococcota</taxon>
        <taxon>Myxococcia</taxon>
        <taxon>Myxococcales</taxon>
        <taxon>Cystobacterineae</taxon>
        <taxon>Archangiaceae</taxon>
        <taxon>Archangium</taxon>
    </lineage>
</organism>
<reference evidence="3 4" key="1">
    <citation type="submission" date="2017-08" db="EMBL/GenBank/DDBJ databases">
        <title>Infants hospitalized years apart are colonized by the same room-sourced microbial strains.</title>
        <authorList>
            <person name="Brooks B."/>
            <person name="Olm M.R."/>
            <person name="Firek B.A."/>
            <person name="Baker R."/>
            <person name="Thomas B.C."/>
            <person name="Morowitz M.J."/>
            <person name="Banfield J.F."/>
        </authorList>
    </citation>
    <scope>NUCLEOTIDE SEQUENCE [LARGE SCALE GENOMIC DNA]</scope>
    <source>
        <strain evidence="3">S2_003_000_R2_14</strain>
    </source>
</reference>
<dbReference type="EMBL" id="QFQP01000035">
    <property type="protein sequence ID" value="PZR06967.1"/>
    <property type="molecule type" value="Genomic_DNA"/>
</dbReference>
<feature type="transmembrane region" description="Helical" evidence="2">
    <location>
        <begin position="36"/>
        <end position="55"/>
    </location>
</feature>
<evidence type="ECO:0000313" key="3">
    <source>
        <dbReference type="EMBL" id="PZR06967.1"/>
    </source>
</evidence>
<sequence>MDPLSKDADTALKSLLDVEPSREDEARVRAELEKSLGIVLPLAAAATSTAVASAVTAKSGLFASLSVGAKVSLVTVAVVAAGATTVAVRRMTKPLTPTVPVVTAAPPPRPSPQPPAFVRPDVEPEPELATPPEPELELVLRAPPQPELPRRAKAPVVAKQPQPVDVAAPPPPAQPQEDALDVNAVPQESVAEALAREYPSCDLTTEQRLSMHVRSLPRAGAAARGLELLTAYQHRCATGHWTYDSWVARFAVLCALERRQEVTELWAWFSQENERHVSRMRRDLEGVCSF</sequence>
<evidence type="ECO:0000256" key="1">
    <source>
        <dbReference type="SAM" id="MobiDB-lite"/>
    </source>
</evidence>